<dbReference type="SUPFAM" id="SSF52047">
    <property type="entry name" value="RNI-like"/>
    <property type="match status" value="1"/>
</dbReference>
<dbReference type="AlphaFoldDB" id="A0ABC9CRY2"/>
<dbReference type="Pfam" id="PF23622">
    <property type="entry name" value="LRR_At1g61320_AtMIF1"/>
    <property type="match status" value="1"/>
</dbReference>
<evidence type="ECO:0000313" key="3">
    <source>
        <dbReference type="EMBL" id="CAL5025071.1"/>
    </source>
</evidence>
<dbReference type="PANTHER" id="PTHR34145">
    <property type="entry name" value="OS02G0105600 PROTEIN"/>
    <property type="match status" value="1"/>
</dbReference>
<feature type="region of interest" description="Disordered" evidence="1">
    <location>
        <begin position="20"/>
        <end position="43"/>
    </location>
</feature>
<reference evidence="4" key="1">
    <citation type="submission" date="2024-06" db="EMBL/GenBank/DDBJ databases">
        <authorList>
            <person name="Ryan C."/>
        </authorList>
    </citation>
    <scope>NUCLEOTIDE SEQUENCE [LARGE SCALE GENOMIC DNA]</scope>
</reference>
<dbReference type="InterPro" id="IPR032675">
    <property type="entry name" value="LRR_dom_sf"/>
</dbReference>
<accession>A0ABC9CRY2</accession>
<dbReference type="EMBL" id="OZ075140">
    <property type="protein sequence ID" value="CAL5025071.1"/>
    <property type="molecule type" value="Genomic_DNA"/>
</dbReference>
<organism evidence="3 4">
    <name type="scientific">Urochloa decumbens</name>
    <dbReference type="NCBI Taxonomy" id="240449"/>
    <lineage>
        <taxon>Eukaryota</taxon>
        <taxon>Viridiplantae</taxon>
        <taxon>Streptophyta</taxon>
        <taxon>Embryophyta</taxon>
        <taxon>Tracheophyta</taxon>
        <taxon>Spermatophyta</taxon>
        <taxon>Magnoliopsida</taxon>
        <taxon>Liliopsida</taxon>
        <taxon>Poales</taxon>
        <taxon>Poaceae</taxon>
        <taxon>PACMAD clade</taxon>
        <taxon>Panicoideae</taxon>
        <taxon>Panicodae</taxon>
        <taxon>Paniceae</taxon>
        <taxon>Melinidinae</taxon>
        <taxon>Urochloa</taxon>
    </lineage>
</organism>
<dbReference type="InterPro" id="IPR053772">
    <property type="entry name" value="At1g61320/At1g61330-like"/>
</dbReference>
<evidence type="ECO:0000256" key="1">
    <source>
        <dbReference type="SAM" id="MobiDB-lite"/>
    </source>
</evidence>
<dbReference type="Gene3D" id="3.80.10.10">
    <property type="entry name" value="Ribonuclease Inhibitor"/>
    <property type="match status" value="1"/>
</dbReference>
<reference evidence="3 4" key="2">
    <citation type="submission" date="2024-10" db="EMBL/GenBank/DDBJ databases">
        <authorList>
            <person name="Ryan C."/>
        </authorList>
    </citation>
    <scope>NUCLEOTIDE SEQUENCE [LARGE SCALE GENOMIC DNA]</scope>
</reference>
<protein>
    <recommendedName>
        <fullName evidence="2">At1g61320/AtMIF1 LRR domain-containing protein</fullName>
    </recommendedName>
</protein>
<keyword evidence="4" id="KW-1185">Reference proteome</keyword>
<feature type="domain" description="At1g61320/AtMIF1 LRR" evidence="2">
    <location>
        <begin position="120"/>
        <end position="516"/>
    </location>
</feature>
<evidence type="ECO:0000313" key="4">
    <source>
        <dbReference type="Proteomes" id="UP001497457"/>
    </source>
</evidence>
<dbReference type="PANTHER" id="PTHR34145:SF78">
    <property type="entry name" value="FBD DOMAIN-CONTAINING PROTEIN"/>
    <property type="match status" value="1"/>
</dbReference>
<dbReference type="InterPro" id="IPR055357">
    <property type="entry name" value="LRR_At1g61320_AtMIF1"/>
</dbReference>
<evidence type="ECO:0000259" key="2">
    <source>
        <dbReference type="Pfam" id="PF23622"/>
    </source>
</evidence>
<dbReference type="Proteomes" id="UP001497457">
    <property type="component" value="Chromosome 30rd"/>
</dbReference>
<proteinExistence type="predicted"/>
<sequence length="526" mass="59547">MGMLSLNCLMLKQERRQRQRFQARTKSPLLSDGPITDDHSQAGERSTCLGPHLPEDIWCLIHSLMPLRDSARSACVSGTFLRSWRCRPILTFNEETLGLKKKEGQKSDIAKAFASRVDCILKNHLGTCVKILEIVILDYYKVNACHLNSWLKSAIRPGIEEVTILLPAKQIPEYIFPCSIFLDGCGNSIRYLYLSYCTLRPTVEFDHLRILTKLHLFEVRITGDELGCLISSSFSLEELELRCCWELFCLKIPFWLERFSCLRVDECNKLQVIESTAPNLSTVELFGEPVQLMFGESSQVKNLMLEYSFEPNAVNYAITKLPSIAPHLETLILYSTCERVNTPIVADKFLHLKHLDIYIGDDDDEPVAFVYDYLSLVAFLDASPALESFTLSVDPDDMKHDSVLGDTSSIRQIPRHSHDRLKKVQVNGFFSAKSMFELICHIIETATSLESLMLDCIYGEEMGDGTARCSASKFGKCRRRSKRMVLEAHKALSVINRYIVGRIPSAVKLSVGKPCSRCHAIDVDLL</sequence>
<name>A0ABC9CRY2_9POAL</name>
<gene>
    <name evidence="3" type="ORF">URODEC1_LOCUS77881</name>
</gene>